<organism evidence="2 3">
    <name type="scientific">Candidatus Cryptobacteroides excrementipullorum</name>
    <dbReference type="NCBI Taxonomy" id="2840761"/>
    <lineage>
        <taxon>Bacteria</taxon>
        <taxon>Pseudomonadati</taxon>
        <taxon>Bacteroidota</taxon>
        <taxon>Bacteroidia</taxon>
        <taxon>Bacteroidales</taxon>
        <taxon>Candidatus Cryptobacteroides</taxon>
    </lineage>
</organism>
<evidence type="ECO:0000256" key="1">
    <source>
        <dbReference type="SAM" id="SignalP"/>
    </source>
</evidence>
<comment type="caution">
    <text evidence="2">The sequence shown here is derived from an EMBL/GenBank/DDBJ whole genome shotgun (WGS) entry which is preliminary data.</text>
</comment>
<reference evidence="2" key="2">
    <citation type="journal article" date="2021" name="PeerJ">
        <title>Extensive microbial diversity within the chicken gut microbiome revealed by metagenomics and culture.</title>
        <authorList>
            <person name="Gilroy R."/>
            <person name="Ravi A."/>
            <person name="Getino M."/>
            <person name="Pursley I."/>
            <person name="Horton D.L."/>
            <person name="Alikhan N.F."/>
            <person name="Baker D."/>
            <person name="Gharbi K."/>
            <person name="Hall N."/>
            <person name="Watson M."/>
            <person name="Adriaenssens E.M."/>
            <person name="Foster-Nyarko E."/>
            <person name="Jarju S."/>
            <person name="Secka A."/>
            <person name="Antonio M."/>
            <person name="Oren A."/>
            <person name="Chaudhuri R.R."/>
            <person name="La Ragione R."/>
            <person name="Hildebrand F."/>
            <person name="Pallen M.J."/>
        </authorList>
    </citation>
    <scope>NUCLEOTIDE SEQUENCE</scope>
    <source>
        <strain evidence="2">2478</strain>
    </source>
</reference>
<dbReference type="Proteomes" id="UP000823771">
    <property type="component" value="Unassembled WGS sequence"/>
</dbReference>
<evidence type="ECO:0000313" key="2">
    <source>
        <dbReference type="EMBL" id="MBO8477362.1"/>
    </source>
</evidence>
<proteinExistence type="predicted"/>
<feature type="signal peptide" evidence="1">
    <location>
        <begin position="1"/>
        <end position="26"/>
    </location>
</feature>
<feature type="chain" id="PRO_5039043900" description="Lipoprotein" evidence="1">
    <location>
        <begin position="27"/>
        <end position="183"/>
    </location>
</feature>
<accession>A0A9D9NL01</accession>
<reference evidence="2" key="1">
    <citation type="submission" date="2020-10" db="EMBL/GenBank/DDBJ databases">
        <authorList>
            <person name="Gilroy R."/>
        </authorList>
    </citation>
    <scope>NUCLEOTIDE SEQUENCE</scope>
    <source>
        <strain evidence="2">2478</strain>
    </source>
</reference>
<dbReference type="EMBL" id="JADILZ010000009">
    <property type="protein sequence ID" value="MBO8477362.1"/>
    <property type="molecule type" value="Genomic_DNA"/>
</dbReference>
<protein>
    <recommendedName>
        <fullName evidence="4">Lipoprotein</fullName>
    </recommendedName>
</protein>
<dbReference type="PROSITE" id="PS51257">
    <property type="entry name" value="PROKAR_LIPOPROTEIN"/>
    <property type="match status" value="1"/>
</dbReference>
<sequence length="183" mass="19900">MNRIILFMVSAVLAVSCAGNHGGAMADNVESVCDTARFDSLSPDNWSGVMLRNSSRTTVKGLTLYVENASAFYVDIKSLRKSEPNRIYSTGDMEPLLDEALLCTPERRGFYGIDLGDKGISSRGDIFILFRAASSAGDGVQRIALCRYKPESRFCCVGLDGRVSYSDVEGMDIVPPFVSVSTE</sequence>
<name>A0A9D9NL01_9BACT</name>
<evidence type="ECO:0000313" key="3">
    <source>
        <dbReference type="Proteomes" id="UP000823771"/>
    </source>
</evidence>
<dbReference type="AlphaFoldDB" id="A0A9D9NL01"/>
<gene>
    <name evidence="2" type="ORF">IAB80_00425</name>
</gene>
<evidence type="ECO:0008006" key="4">
    <source>
        <dbReference type="Google" id="ProtNLM"/>
    </source>
</evidence>
<keyword evidence="1" id="KW-0732">Signal</keyword>